<dbReference type="Gene3D" id="1.20.1440.160">
    <property type="entry name" value="Tumor necrosis factor alpha-induced protein 8-like"/>
    <property type="match status" value="1"/>
</dbReference>
<dbReference type="Pfam" id="PF05527">
    <property type="entry name" value="TNFAIP8"/>
    <property type="match status" value="1"/>
</dbReference>
<accession>A0A0L0FLG2</accession>
<dbReference type="GeneID" id="25910433"/>
<dbReference type="Proteomes" id="UP000054560">
    <property type="component" value="Unassembled WGS sequence"/>
</dbReference>
<gene>
    <name evidence="1" type="ORF">SARC_09929</name>
</gene>
<protein>
    <submittedName>
        <fullName evidence="1">Uncharacterized protein</fullName>
    </submittedName>
</protein>
<proteinExistence type="predicted"/>
<sequence length="73" mass="8293">MSKMLAGEEKKKKQSVALKFQKNVMGKMGTGSAKAVLNDKVTEDLLDNLHHLVLIDKGEKYAEKYMKVRITRQ</sequence>
<reference evidence="1 2" key="1">
    <citation type="submission" date="2011-02" db="EMBL/GenBank/DDBJ databases">
        <title>The Genome Sequence of Sphaeroforma arctica JP610.</title>
        <authorList>
            <consortium name="The Broad Institute Genome Sequencing Platform"/>
            <person name="Russ C."/>
            <person name="Cuomo C."/>
            <person name="Young S.K."/>
            <person name="Zeng Q."/>
            <person name="Gargeya S."/>
            <person name="Alvarado L."/>
            <person name="Berlin A."/>
            <person name="Chapman S.B."/>
            <person name="Chen Z."/>
            <person name="Freedman E."/>
            <person name="Gellesch M."/>
            <person name="Goldberg J."/>
            <person name="Griggs A."/>
            <person name="Gujja S."/>
            <person name="Heilman E."/>
            <person name="Heiman D."/>
            <person name="Howarth C."/>
            <person name="Mehta T."/>
            <person name="Neiman D."/>
            <person name="Pearson M."/>
            <person name="Roberts A."/>
            <person name="Saif S."/>
            <person name="Shea T."/>
            <person name="Shenoy N."/>
            <person name="Sisk P."/>
            <person name="Stolte C."/>
            <person name="Sykes S."/>
            <person name="White J."/>
            <person name="Yandava C."/>
            <person name="Burger G."/>
            <person name="Gray M.W."/>
            <person name="Holland P.W.H."/>
            <person name="King N."/>
            <person name="Lang F.B.F."/>
            <person name="Roger A.J."/>
            <person name="Ruiz-Trillo I."/>
            <person name="Haas B."/>
            <person name="Nusbaum C."/>
            <person name="Birren B."/>
        </authorList>
    </citation>
    <scope>NUCLEOTIDE SEQUENCE [LARGE SCALE GENOMIC DNA]</scope>
    <source>
        <strain evidence="1 2">JP610</strain>
    </source>
</reference>
<keyword evidence="2" id="KW-1185">Reference proteome</keyword>
<evidence type="ECO:0000313" key="2">
    <source>
        <dbReference type="Proteomes" id="UP000054560"/>
    </source>
</evidence>
<dbReference type="AlphaFoldDB" id="A0A0L0FLG2"/>
<organism evidence="1 2">
    <name type="scientific">Sphaeroforma arctica JP610</name>
    <dbReference type="NCBI Taxonomy" id="667725"/>
    <lineage>
        <taxon>Eukaryota</taxon>
        <taxon>Ichthyosporea</taxon>
        <taxon>Ichthyophonida</taxon>
        <taxon>Sphaeroforma</taxon>
    </lineage>
</organism>
<dbReference type="InterPro" id="IPR008477">
    <property type="entry name" value="TNFAIP8-like"/>
</dbReference>
<dbReference type="EMBL" id="KQ242680">
    <property type="protein sequence ID" value="KNC77614.1"/>
    <property type="molecule type" value="Genomic_DNA"/>
</dbReference>
<dbReference type="InterPro" id="IPR038355">
    <property type="entry name" value="TNFAIP8_sf"/>
</dbReference>
<evidence type="ECO:0000313" key="1">
    <source>
        <dbReference type="EMBL" id="KNC77614.1"/>
    </source>
</evidence>
<dbReference type="GO" id="GO:0042981">
    <property type="term" value="P:regulation of apoptotic process"/>
    <property type="evidence" value="ECO:0007669"/>
    <property type="project" value="InterPro"/>
</dbReference>
<dbReference type="RefSeq" id="XP_014151516.1">
    <property type="nucleotide sequence ID" value="XM_014296041.1"/>
</dbReference>
<name>A0A0L0FLG2_9EUKA</name>